<sequence>MPAPEGSSSYNAAAPTQYASTQPQSTHLEPESFYGQSTGHAPMMPPGGQYPPSYDRQNDPGYYDTRGSTLPASSGGGIPSNAGPPYYLPPTAVPGHIPRNIQFQTNNPVLGRNIGVLDVENQFRRLYNIPHTRPVDLYAVPDPPSPPFTQVAITQIAIWSSEERKLTQAQIWERIEQRFQSETVKKWKANIRHLLSLKKTFVKLPESRNNGHYWSLDYRYLESGGDKRVRKRGSRTRKARDSSDVTRRQSDEDDEDAEFHDSDMYIREGSSGSSPSPTSSRNGRGSGLPTHYNAEQGYDSHTQSPGGGGYPQYASYHDGGFPQRTSHGGGPYSPAVEMYPPLVPHNPHGQPYHHQAYPPLSNSPEQDNFTFDPPYSDMRNCR</sequence>
<dbReference type="InterPro" id="IPR050211">
    <property type="entry name" value="FOX_domain-containing"/>
</dbReference>
<feature type="DNA-binding region" description="Fork-head" evidence="2">
    <location>
        <begin position="145"/>
        <end position="231"/>
    </location>
</feature>
<feature type="compositionally biased region" description="Polar residues" evidence="3">
    <location>
        <begin position="360"/>
        <end position="369"/>
    </location>
</feature>
<dbReference type="SUPFAM" id="SSF46785">
    <property type="entry name" value="Winged helix' DNA-binding domain"/>
    <property type="match status" value="1"/>
</dbReference>
<reference evidence="5 6" key="1">
    <citation type="submission" date="2024-05" db="EMBL/GenBank/DDBJ databases">
        <title>A draft genome resource for the thread blight pathogen Marasmius tenuissimus strain MS-2.</title>
        <authorList>
            <person name="Yulfo-Soto G.E."/>
            <person name="Baruah I.K."/>
            <person name="Amoako-Attah I."/>
            <person name="Bukari Y."/>
            <person name="Meinhardt L.W."/>
            <person name="Bailey B.A."/>
            <person name="Cohen S.P."/>
        </authorList>
    </citation>
    <scope>NUCLEOTIDE SEQUENCE [LARGE SCALE GENOMIC DNA]</scope>
    <source>
        <strain evidence="5 6">MS-2</strain>
    </source>
</reference>
<evidence type="ECO:0000256" key="1">
    <source>
        <dbReference type="ARBA" id="ARBA00023125"/>
    </source>
</evidence>
<evidence type="ECO:0000256" key="3">
    <source>
        <dbReference type="SAM" id="MobiDB-lite"/>
    </source>
</evidence>
<gene>
    <name evidence="5" type="primary">FOXB1_1</name>
    <name evidence="5" type="ORF">AAF712_005141</name>
</gene>
<feature type="compositionally biased region" description="Basic and acidic residues" evidence="3">
    <location>
        <begin position="239"/>
        <end position="250"/>
    </location>
</feature>
<dbReference type="InterPro" id="IPR001766">
    <property type="entry name" value="Fork_head_dom"/>
</dbReference>
<dbReference type="Gene3D" id="1.10.10.10">
    <property type="entry name" value="Winged helix-like DNA-binding domain superfamily/Winged helix DNA-binding domain"/>
    <property type="match status" value="1"/>
</dbReference>
<dbReference type="SMART" id="SM00339">
    <property type="entry name" value="FH"/>
    <property type="match status" value="1"/>
</dbReference>
<evidence type="ECO:0000313" key="6">
    <source>
        <dbReference type="Proteomes" id="UP001437256"/>
    </source>
</evidence>
<protein>
    <submittedName>
        <fullName evidence="5">Forkhead box protein B1</fullName>
    </submittedName>
</protein>
<dbReference type="Pfam" id="PF00250">
    <property type="entry name" value="Forkhead"/>
    <property type="match status" value="1"/>
</dbReference>
<proteinExistence type="predicted"/>
<dbReference type="PROSITE" id="PS50039">
    <property type="entry name" value="FORK_HEAD_3"/>
    <property type="match status" value="1"/>
</dbReference>
<feature type="compositionally biased region" description="Basic residues" evidence="3">
    <location>
        <begin position="228"/>
        <end position="238"/>
    </location>
</feature>
<feature type="compositionally biased region" description="Low complexity" evidence="3">
    <location>
        <begin position="269"/>
        <end position="283"/>
    </location>
</feature>
<dbReference type="EMBL" id="JBBXMP010000023">
    <property type="protein sequence ID" value="KAL0067701.1"/>
    <property type="molecule type" value="Genomic_DNA"/>
</dbReference>
<comment type="subcellular location">
    <subcellularLocation>
        <location evidence="2">Nucleus</location>
    </subcellularLocation>
</comment>
<feature type="region of interest" description="Disordered" evidence="3">
    <location>
        <begin position="225"/>
        <end position="382"/>
    </location>
</feature>
<keyword evidence="1 2" id="KW-0238">DNA-binding</keyword>
<keyword evidence="6" id="KW-1185">Reference proteome</keyword>
<dbReference type="InterPro" id="IPR036390">
    <property type="entry name" value="WH_DNA-bd_sf"/>
</dbReference>
<name>A0ABR3A133_9AGAR</name>
<organism evidence="5 6">
    <name type="scientific">Marasmius tenuissimus</name>
    <dbReference type="NCBI Taxonomy" id="585030"/>
    <lineage>
        <taxon>Eukaryota</taxon>
        <taxon>Fungi</taxon>
        <taxon>Dikarya</taxon>
        <taxon>Basidiomycota</taxon>
        <taxon>Agaricomycotina</taxon>
        <taxon>Agaricomycetes</taxon>
        <taxon>Agaricomycetidae</taxon>
        <taxon>Agaricales</taxon>
        <taxon>Marasmiineae</taxon>
        <taxon>Marasmiaceae</taxon>
        <taxon>Marasmius</taxon>
    </lineage>
</organism>
<feature type="compositionally biased region" description="Polar residues" evidence="3">
    <location>
        <begin position="1"/>
        <end position="11"/>
    </location>
</feature>
<accession>A0ABR3A133</accession>
<evidence type="ECO:0000256" key="2">
    <source>
        <dbReference type="PROSITE-ProRule" id="PRU00089"/>
    </source>
</evidence>
<dbReference type="PANTHER" id="PTHR11829:SF343">
    <property type="entry name" value="FORK-HEAD DOMAIN-CONTAINING PROTEIN"/>
    <property type="match status" value="1"/>
</dbReference>
<feature type="region of interest" description="Disordered" evidence="3">
    <location>
        <begin position="1"/>
        <end position="77"/>
    </location>
</feature>
<evidence type="ECO:0000259" key="4">
    <source>
        <dbReference type="PROSITE" id="PS50039"/>
    </source>
</evidence>
<keyword evidence="2" id="KW-0539">Nucleus</keyword>
<evidence type="ECO:0000313" key="5">
    <source>
        <dbReference type="EMBL" id="KAL0067701.1"/>
    </source>
</evidence>
<comment type="caution">
    <text evidence="5">The sequence shown here is derived from an EMBL/GenBank/DDBJ whole genome shotgun (WGS) entry which is preliminary data.</text>
</comment>
<feature type="domain" description="Fork-head" evidence="4">
    <location>
        <begin position="145"/>
        <end position="231"/>
    </location>
</feature>
<dbReference type="InterPro" id="IPR036388">
    <property type="entry name" value="WH-like_DNA-bd_sf"/>
</dbReference>
<dbReference type="Proteomes" id="UP001437256">
    <property type="component" value="Unassembled WGS sequence"/>
</dbReference>
<dbReference type="PANTHER" id="PTHR11829">
    <property type="entry name" value="FORKHEAD BOX PROTEIN"/>
    <property type="match status" value="1"/>
</dbReference>
<feature type="compositionally biased region" description="Polar residues" evidence="3">
    <location>
        <begin position="17"/>
        <end position="27"/>
    </location>
</feature>